<reference evidence="3" key="2">
    <citation type="submission" date="2012-02" db="EMBL/GenBank/DDBJ databases">
        <title>Complete genome sequence of Blastococcus saxobsidens strain DD2.</title>
        <authorList>
            <person name="Genoscope."/>
        </authorList>
    </citation>
    <scope>NUCLEOTIDE SEQUENCE [LARGE SCALE GENOMIC DNA]</scope>
    <source>
        <strain evidence="3">DD2</strain>
    </source>
</reference>
<protein>
    <submittedName>
        <fullName evidence="2">Uncharacterized protein</fullName>
    </submittedName>
</protein>
<name>H6RMH0_BLASD</name>
<reference evidence="2 3" key="1">
    <citation type="journal article" date="2012" name="J. Bacteriol.">
        <title>Genome Sequence of Blastococcus saxobsidens DD2, a Stone-Inhabiting Bacterium.</title>
        <authorList>
            <person name="Chouaia B."/>
            <person name="Crotti E."/>
            <person name="Brusetti L."/>
            <person name="Daffonchio D."/>
            <person name="Essoussi I."/>
            <person name="Nouioui I."/>
            <person name="Sbissi I."/>
            <person name="Ghodhbane-Gtari F."/>
            <person name="Gtari M."/>
            <person name="Vacherie B."/>
            <person name="Barbe V."/>
            <person name="Medigue C."/>
            <person name="Gury J."/>
            <person name="Pujic P."/>
            <person name="Normand P."/>
        </authorList>
    </citation>
    <scope>NUCLEOTIDE SEQUENCE [LARGE SCALE GENOMIC DNA]</scope>
    <source>
        <strain evidence="2 3">DD2</strain>
    </source>
</reference>
<gene>
    <name evidence="2" type="ordered locus">BLASA_2934</name>
</gene>
<feature type="compositionally biased region" description="Low complexity" evidence="1">
    <location>
        <begin position="53"/>
        <end position="62"/>
    </location>
</feature>
<dbReference type="Proteomes" id="UP000007517">
    <property type="component" value="Chromosome"/>
</dbReference>
<keyword evidence="3" id="KW-1185">Reference proteome</keyword>
<evidence type="ECO:0000256" key="1">
    <source>
        <dbReference type="SAM" id="MobiDB-lite"/>
    </source>
</evidence>
<dbReference type="AlphaFoldDB" id="H6RMH0"/>
<feature type="region of interest" description="Disordered" evidence="1">
    <location>
        <begin position="45"/>
        <end position="81"/>
    </location>
</feature>
<evidence type="ECO:0000313" key="2">
    <source>
        <dbReference type="EMBL" id="CCG03805.1"/>
    </source>
</evidence>
<organism evidence="2 3">
    <name type="scientific">Blastococcus saxobsidens (strain DD2)</name>
    <dbReference type="NCBI Taxonomy" id="1146883"/>
    <lineage>
        <taxon>Bacteria</taxon>
        <taxon>Bacillati</taxon>
        <taxon>Actinomycetota</taxon>
        <taxon>Actinomycetes</taxon>
        <taxon>Geodermatophilales</taxon>
        <taxon>Geodermatophilaceae</taxon>
        <taxon>Blastococcus</taxon>
    </lineage>
</organism>
<dbReference type="EMBL" id="FO117623">
    <property type="protein sequence ID" value="CCG03805.1"/>
    <property type="molecule type" value="Genomic_DNA"/>
</dbReference>
<dbReference type="HOGENOM" id="CLU_2567022_0_0_11"/>
<proteinExistence type="predicted"/>
<accession>H6RMH0</accession>
<sequence length="81" mass="8752">MPRVRRTHDPVVHRLLGQLPGLPDRALAVHPPPALVTVGYRACTSAPRGTQYPPSTRSRTTSAGGTPDAPRTTCRSRWASL</sequence>
<evidence type="ECO:0000313" key="3">
    <source>
        <dbReference type="Proteomes" id="UP000007517"/>
    </source>
</evidence>
<dbReference type="KEGG" id="bsd:BLASA_2934"/>